<keyword evidence="2 4" id="KW-0507">mRNA processing</keyword>
<dbReference type="STRING" id="1051890.A0A3N4LJE5"/>
<evidence type="ECO:0000256" key="1">
    <source>
        <dbReference type="ARBA" id="ARBA00004123"/>
    </source>
</evidence>
<protein>
    <recommendedName>
        <fullName evidence="4">Cleavage and polyadenylation specificity factor subunit 2</fullName>
    </recommendedName>
    <alternativeName>
        <fullName evidence="4">Cleavage and polyadenylation specificity factor 100 kDa subunit</fullName>
    </alternativeName>
</protein>
<dbReference type="Pfam" id="PF07521">
    <property type="entry name" value="RMMBL"/>
    <property type="match status" value="1"/>
</dbReference>
<dbReference type="PANTHER" id="PTHR45922">
    <property type="entry name" value="CLEAVAGE AND POLYADENYLATION SPECIFICITY FACTOR SUBUNIT 2"/>
    <property type="match status" value="1"/>
</dbReference>
<dbReference type="SUPFAM" id="SSF56281">
    <property type="entry name" value="Metallo-hydrolase/oxidoreductase"/>
    <property type="match status" value="1"/>
</dbReference>
<dbReference type="AlphaFoldDB" id="A0A3N4LJE5"/>
<reference evidence="7 8" key="1">
    <citation type="journal article" date="2018" name="Nat. Ecol. Evol.">
        <title>Pezizomycetes genomes reveal the molecular basis of ectomycorrhizal truffle lifestyle.</title>
        <authorList>
            <person name="Murat C."/>
            <person name="Payen T."/>
            <person name="Noel B."/>
            <person name="Kuo A."/>
            <person name="Morin E."/>
            <person name="Chen J."/>
            <person name="Kohler A."/>
            <person name="Krizsan K."/>
            <person name="Balestrini R."/>
            <person name="Da Silva C."/>
            <person name="Montanini B."/>
            <person name="Hainaut M."/>
            <person name="Levati E."/>
            <person name="Barry K.W."/>
            <person name="Belfiori B."/>
            <person name="Cichocki N."/>
            <person name="Clum A."/>
            <person name="Dockter R.B."/>
            <person name="Fauchery L."/>
            <person name="Guy J."/>
            <person name="Iotti M."/>
            <person name="Le Tacon F."/>
            <person name="Lindquist E.A."/>
            <person name="Lipzen A."/>
            <person name="Malagnac F."/>
            <person name="Mello A."/>
            <person name="Molinier V."/>
            <person name="Miyauchi S."/>
            <person name="Poulain J."/>
            <person name="Riccioni C."/>
            <person name="Rubini A."/>
            <person name="Sitrit Y."/>
            <person name="Splivallo R."/>
            <person name="Traeger S."/>
            <person name="Wang M."/>
            <person name="Zifcakova L."/>
            <person name="Wipf D."/>
            <person name="Zambonelli A."/>
            <person name="Paolocci F."/>
            <person name="Nowrousian M."/>
            <person name="Ottonello S."/>
            <person name="Baldrian P."/>
            <person name="Spatafora J.W."/>
            <person name="Henrissat B."/>
            <person name="Nagy L.G."/>
            <person name="Aury J.M."/>
            <person name="Wincker P."/>
            <person name="Grigoriev I.V."/>
            <person name="Bonfante P."/>
            <person name="Martin F.M."/>
        </authorList>
    </citation>
    <scope>NUCLEOTIDE SEQUENCE [LARGE SCALE GENOMIC DNA]</scope>
    <source>
        <strain evidence="7 8">ATCC MYA-4762</strain>
    </source>
</reference>
<feature type="region of interest" description="Disordered" evidence="5">
    <location>
        <begin position="168"/>
        <end position="191"/>
    </location>
</feature>
<keyword evidence="8" id="KW-1185">Reference proteome</keyword>
<evidence type="ECO:0000256" key="2">
    <source>
        <dbReference type="ARBA" id="ARBA00022664"/>
    </source>
</evidence>
<dbReference type="Pfam" id="PF10996">
    <property type="entry name" value="Beta-Casp"/>
    <property type="match status" value="1"/>
</dbReference>
<sequence>MFHFTPLLGTQSDSHAHSSLLELDGGIKILVDVGWDEKFEVGMLKAIEKVTPQLSLILLTHPTISHIGAYAHCCKYIPFFTSIPVYSTFPISALGRLLLTDLYLSNPLSTPRLPPLPSSSPTASSAPSSSTTNGAYNPSWLLPTPSPSEITSYFSKIHLLKYSQPHHPLLRTPPSASHHLHHPRGAGHTSQSTTVTITAYAAGHTLGGTIWKIQHSQESIVYAVSWNHTRENHLSGAAFLSHSNPGSSGAPGPGGGGVNVINSSEGLGRPTALIFSSRTTDEEFFGASKWTRKKRDEALLEVIRTVAVGRGKVVLIPTDSVARVLELVYLLEHAFRKDRHLSGDGGGSAGAGLYLVARKGRRLRDVVGSMLEWMDEGVIKDLEGAAKGQRGGRGGGKGKGGKSGQDSGKQTKAAGPFDFLHLKILDKPAQMERLLREYNTLTLKKPPRGMVIIASDASLEYGYSREIFTKIASGEGNVVVLTELMDGGENSEKGSLGEELSQAWRTGMKARKEKSNDLSSSTTIGKDNIIGVGLPWEKKQVELHERLPLKPAEVEEYKRYMAGLKKSASQVNVDADGHPTPGHDSEDDDDDESSDDSEGDSEPDKQGVSLAKTGVKSKKALAAKALKAAQASAAAASAATDGGISVLLRGRGVYDFDVRGAKGRNRMLPFMVRRRRADEYGEVVKGEEYLRAEEREEKAAVDDKVSVERVMGRKRKWEEAGAAGVSMKRRKGNDSSASSPGRQYSDGDGADNESGDEDNEEEGEVKESSNADTDTSSDGEDDDEEGIEQLLLSNPSKVSSKKLVIATVRARVCYIDFSGLHDRRSLRMLLPLINPRKLILVSGTKSQIENMARECKELLAGSGDGAMVKFGVRGTDVFTPRTGEKVNASVDMNAWTVRLAEGLVRELKWQEVGGLGVVHVVGRIGVNDKVVKLVEEKTGMEIAKIICGEAIIPESTTTITTTSSLSSNLSTTTSTLSIRHLSTPPIYVGDIKLTDLRRVLVAAGHAAEFAGEGGALVCDGAVVVRKVGVGRVVVEDAGGGLYVGIGGGGGSAGGKWRSFVEVRRRVYEGLAVVRGGV</sequence>
<feature type="compositionally biased region" description="Basic and acidic residues" evidence="5">
    <location>
        <begin position="575"/>
        <end position="584"/>
    </location>
</feature>
<feature type="region of interest" description="Disordered" evidence="5">
    <location>
        <begin position="568"/>
        <end position="611"/>
    </location>
</feature>
<dbReference type="Proteomes" id="UP000267821">
    <property type="component" value="Unassembled WGS sequence"/>
</dbReference>
<keyword evidence="3 4" id="KW-0539">Nucleus</keyword>
<evidence type="ECO:0000256" key="4">
    <source>
        <dbReference type="RuleBase" id="RU365006"/>
    </source>
</evidence>
<dbReference type="OrthoDB" id="64353at2759"/>
<feature type="region of interest" description="Disordered" evidence="5">
    <location>
        <begin position="113"/>
        <end position="132"/>
    </location>
</feature>
<dbReference type="Pfam" id="PF16661">
    <property type="entry name" value="Lactamase_B_6"/>
    <property type="match status" value="1"/>
</dbReference>
<comment type="similarity">
    <text evidence="4">Belongs to the metallo-beta-lactamase superfamily. RNA-metabolizing metallo-beta-lactamase-like family. CPSF2/YSH1 subfamily.</text>
</comment>
<name>A0A3N4LJE5_9PEZI</name>
<evidence type="ECO:0000313" key="8">
    <source>
        <dbReference type="Proteomes" id="UP000267821"/>
    </source>
</evidence>
<feature type="compositionally biased region" description="Low complexity" evidence="5">
    <location>
        <begin position="119"/>
        <end position="132"/>
    </location>
</feature>
<feature type="compositionally biased region" description="Gly residues" evidence="5">
    <location>
        <begin position="389"/>
        <end position="403"/>
    </location>
</feature>
<dbReference type="InParanoid" id="A0A3N4LJE5"/>
<gene>
    <name evidence="7" type="ORF">L211DRAFT_825908</name>
</gene>
<evidence type="ECO:0000256" key="3">
    <source>
        <dbReference type="ARBA" id="ARBA00023242"/>
    </source>
</evidence>
<dbReference type="Pfam" id="PF13299">
    <property type="entry name" value="CPSF100_C"/>
    <property type="match status" value="1"/>
</dbReference>
<dbReference type="CDD" id="cd16293">
    <property type="entry name" value="CPSF2-like_MBL-fold"/>
    <property type="match status" value="1"/>
</dbReference>
<evidence type="ECO:0000259" key="6">
    <source>
        <dbReference type="SMART" id="SM01027"/>
    </source>
</evidence>
<keyword evidence="4" id="KW-0694">RNA-binding</keyword>
<feature type="compositionally biased region" description="Acidic residues" evidence="5">
    <location>
        <begin position="775"/>
        <end position="785"/>
    </location>
</feature>
<evidence type="ECO:0000256" key="5">
    <source>
        <dbReference type="SAM" id="MobiDB-lite"/>
    </source>
</evidence>
<proteinExistence type="inferred from homology"/>
<dbReference type="InterPro" id="IPR035639">
    <property type="entry name" value="CPSF2_MBL"/>
</dbReference>
<feature type="compositionally biased region" description="Acidic residues" evidence="5">
    <location>
        <begin position="585"/>
        <end position="601"/>
    </location>
</feature>
<dbReference type="GO" id="GO:0006397">
    <property type="term" value="P:mRNA processing"/>
    <property type="evidence" value="ECO:0007669"/>
    <property type="project" value="UniProtKB-KW"/>
</dbReference>
<dbReference type="InterPro" id="IPR036866">
    <property type="entry name" value="RibonucZ/Hydroxyglut_hydro"/>
</dbReference>
<dbReference type="InterPro" id="IPR011108">
    <property type="entry name" value="RMMBL"/>
</dbReference>
<evidence type="ECO:0000313" key="7">
    <source>
        <dbReference type="EMBL" id="RPB23024.1"/>
    </source>
</evidence>
<comment type="subcellular location">
    <subcellularLocation>
        <location evidence="1 4">Nucleus</location>
    </subcellularLocation>
</comment>
<dbReference type="FunCoup" id="A0A3N4LJE5">
    <property type="interactions" value="818"/>
</dbReference>
<feature type="domain" description="Beta-Casp" evidence="6">
    <location>
        <begin position="324"/>
        <end position="500"/>
    </location>
</feature>
<accession>A0A3N4LJE5</accession>
<feature type="region of interest" description="Disordered" evidence="5">
    <location>
        <begin position="385"/>
        <end position="410"/>
    </location>
</feature>
<dbReference type="Gene3D" id="3.60.15.10">
    <property type="entry name" value="Ribonuclease Z/Hydroxyacylglutathione hydrolase-like"/>
    <property type="match status" value="1"/>
</dbReference>
<dbReference type="InterPro" id="IPR001279">
    <property type="entry name" value="Metallo-B-lactamas"/>
</dbReference>
<dbReference type="InterPro" id="IPR025069">
    <property type="entry name" value="Cpsf2_C"/>
</dbReference>
<dbReference type="PANTHER" id="PTHR45922:SF1">
    <property type="entry name" value="CLEAVAGE AND POLYADENYLATION SPECIFICITY FACTOR SUBUNIT 2"/>
    <property type="match status" value="1"/>
</dbReference>
<dbReference type="SMART" id="SM01027">
    <property type="entry name" value="Beta-Casp"/>
    <property type="match status" value="1"/>
</dbReference>
<organism evidence="7 8">
    <name type="scientific">Terfezia boudieri ATCC MYA-4762</name>
    <dbReference type="NCBI Taxonomy" id="1051890"/>
    <lineage>
        <taxon>Eukaryota</taxon>
        <taxon>Fungi</taxon>
        <taxon>Dikarya</taxon>
        <taxon>Ascomycota</taxon>
        <taxon>Pezizomycotina</taxon>
        <taxon>Pezizomycetes</taxon>
        <taxon>Pezizales</taxon>
        <taxon>Pezizaceae</taxon>
        <taxon>Terfezia</taxon>
    </lineage>
</organism>
<dbReference type="GO" id="GO:0003723">
    <property type="term" value="F:RNA binding"/>
    <property type="evidence" value="ECO:0007669"/>
    <property type="project" value="UniProtKB-KW"/>
</dbReference>
<feature type="compositionally biased region" description="Acidic residues" evidence="5">
    <location>
        <begin position="748"/>
        <end position="764"/>
    </location>
</feature>
<dbReference type="InterPro" id="IPR027075">
    <property type="entry name" value="CPSF2"/>
</dbReference>
<dbReference type="EMBL" id="ML121548">
    <property type="protein sequence ID" value="RPB23024.1"/>
    <property type="molecule type" value="Genomic_DNA"/>
</dbReference>
<dbReference type="GO" id="GO:0005847">
    <property type="term" value="C:mRNA cleavage and polyadenylation specificity factor complex"/>
    <property type="evidence" value="ECO:0007669"/>
    <property type="project" value="InterPro"/>
</dbReference>
<dbReference type="InterPro" id="IPR022712">
    <property type="entry name" value="Beta_Casp"/>
</dbReference>
<feature type="region of interest" description="Disordered" evidence="5">
    <location>
        <begin position="717"/>
        <end position="785"/>
    </location>
</feature>